<name>A0A914VNN4_9BILA</name>
<reference evidence="3" key="1">
    <citation type="submission" date="2022-11" db="UniProtKB">
        <authorList>
            <consortium name="WormBaseParasite"/>
        </authorList>
    </citation>
    <scope>IDENTIFICATION</scope>
</reference>
<dbReference type="AlphaFoldDB" id="A0A914VNN4"/>
<evidence type="ECO:0000313" key="2">
    <source>
        <dbReference type="Proteomes" id="UP000887566"/>
    </source>
</evidence>
<feature type="region of interest" description="Disordered" evidence="1">
    <location>
        <begin position="89"/>
        <end position="110"/>
    </location>
</feature>
<proteinExistence type="predicted"/>
<dbReference type="WBParaSite" id="PSAMB.scaffold2246size24383.g17064.t1">
    <property type="protein sequence ID" value="PSAMB.scaffold2246size24383.g17064.t1"/>
    <property type="gene ID" value="PSAMB.scaffold2246size24383.g17064"/>
</dbReference>
<keyword evidence="2" id="KW-1185">Reference proteome</keyword>
<protein>
    <submittedName>
        <fullName evidence="3">Uncharacterized protein</fullName>
    </submittedName>
</protein>
<organism evidence="2 3">
    <name type="scientific">Plectus sambesii</name>
    <dbReference type="NCBI Taxonomy" id="2011161"/>
    <lineage>
        <taxon>Eukaryota</taxon>
        <taxon>Metazoa</taxon>
        <taxon>Ecdysozoa</taxon>
        <taxon>Nematoda</taxon>
        <taxon>Chromadorea</taxon>
        <taxon>Plectida</taxon>
        <taxon>Plectina</taxon>
        <taxon>Plectoidea</taxon>
        <taxon>Plectidae</taxon>
        <taxon>Plectus</taxon>
    </lineage>
</organism>
<evidence type="ECO:0000313" key="3">
    <source>
        <dbReference type="WBParaSite" id="PSAMB.scaffold2246size24383.g17064.t1"/>
    </source>
</evidence>
<dbReference type="Proteomes" id="UP000887566">
    <property type="component" value="Unplaced"/>
</dbReference>
<sequence>MTSGALGGGPAGWTDRHHVPEHKRFAIAATIPMITRRMAPGPRASVLISIATAARGCMYAHLSLSLFTSHRAADKGRLRSLSVSLFLSQQPPPHERAVGGHNGSSPAAAP</sequence>
<evidence type="ECO:0000256" key="1">
    <source>
        <dbReference type="SAM" id="MobiDB-lite"/>
    </source>
</evidence>
<accession>A0A914VNN4</accession>